<dbReference type="Pfam" id="PF09123">
    <property type="entry name" value="DUF1931"/>
    <property type="match status" value="1"/>
</dbReference>
<gene>
    <name evidence="1" type="ORF">LNAT_P1646</name>
</gene>
<proteinExistence type="predicted"/>
<dbReference type="AlphaFoldDB" id="A0A292YII4"/>
<evidence type="ECO:0000313" key="2">
    <source>
        <dbReference type="Proteomes" id="UP000217944"/>
    </source>
</evidence>
<keyword evidence="2" id="KW-1185">Reference proteome</keyword>
<dbReference type="RefSeq" id="WP_096260175.1">
    <property type="nucleotide sequence ID" value="NZ_BDME01000007.1"/>
</dbReference>
<dbReference type="EMBL" id="BDME01000007">
    <property type="protein sequence ID" value="GAX88350.1"/>
    <property type="molecule type" value="Genomic_DNA"/>
</dbReference>
<sequence>MARVVGFKKLEAIFRKAAGVDLDKSKADEILDIVEKKFHDMLLVAVEKAGYNGRDVIMEPDMPVTKGFEESLRQFRELEEVVDLQDVLAYLEKIPPLKYPISADLEAKLPEYIGALMLIIARVLKELGAERKPSSEDIKKASKILDLTL</sequence>
<dbReference type="Gene3D" id="1.10.20.10">
    <property type="entry name" value="Histone, subunit A"/>
    <property type="match status" value="1"/>
</dbReference>
<dbReference type="CDD" id="cd22923">
    <property type="entry name" value="HFD_Aq328-like_rpt2"/>
    <property type="match status" value="1"/>
</dbReference>
<protein>
    <recommendedName>
        <fullName evidence="3">DUF1931 family protein</fullName>
    </recommendedName>
</protein>
<reference evidence="1 2" key="1">
    <citation type="journal article" date="2017" name="Syst. Appl. Microbiol.">
        <title>Lebetimonas natsushimae sp. nov., a novel strictly anaerobic, moderately thermophilic chemoautotroph isolated from a deep-sea hydrothermal vent polychaete nest in the Mid-Okinawa Trough.</title>
        <authorList>
            <person name="Nagata R."/>
            <person name="Takaki Y."/>
            <person name="Tame A."/>
            <person name="Nunoura T."/>
            <person name="Muto H."/>
            <person name="Mino S."/>
            <person name="Sawayama S."/>
            <person name="Takai K."/>
            <person name="Nakagawa S."/>
        </authorList>
    </citation>
    <scope>NUCLEOTIDE SEQUENCE [LARGE SCALE GENOMIC DNA]</scope>
    <source>
        <strain evidence="1 2">HS1857</strain>
    </source>
</reference>
<dbReference type="Proteomes" id="UP000217944">
    <property type="component" value="Unassembled WGS sequence"/>
</dbReference>
<comment type="caution">
    <text evidence="1">The sequence shown here is derived from an EMBL/GenBank/DDBJ whole genome shotgun (WGS) entry which is preliminary data.</text>
</comment>
<dbReference type="GO" id="GO:0046982">
    <property type="term" value="F:protein heterodimerization activity"/>
    <property type="evidence" value="ECO:0007669"/>
    <property type="project" value="InterPro"/>
</dbReference>
<name>A0A292YII4_9BACT</name>
<accession>A0A292YII4</accession>
<dbReference type="InterPro" id="IPR015207">
    <property type="entry name" value="DUF1931"/>
</dbReference>
<dbReference type="CDD" id="cd22922">
    <property type="entry name" value="HFD_Aq328-like_rpt1"/>
    <property type="match status" value="1"/>
</dbReference>
<dbReference type="OrthoDB" id="14134at2"/>
<organism evidence="1 2">
    <name type="scientific">Lebetimonas natsushimae</name>
    <dbReference type="NCBI Taxonomy" id="1936991"/>
    <lineage>
        <taxon>Bacteria</taxon>
        <taxon>Pseudomonadati</taxon>
        <taxon>Campylobacterota</taxon>
        <taxon>Epsilonproteobacteria</taxon>
        <taxon>Nautiliales</taxon>
        <taxon>Nautiliaceae</taxon>
        <taxon>Lebetimonas</taxon>
    </lineage>
</organism>
<dbReference type="SUPFAM" id="SSF47113">
    <property type="entry name" value="Histone-fold"/>
    <property type="match status" value="1"/>
</dbReference>
<dbReference type="InterPro" id="IPR009072">
    <property type="entry name" value="Histone-fold"/>
</dbReference>
<evidence type="ECO:0000313" key="1">
    <source>
        <dbReference type="EMBL" id="GAX88350.1"/>
    </source>
</evidence>
<evidence type="ECO:0008006" key="3">
    <source>
        <dbReference type="Google" id="ProtNLM"/>
    </source>
</evidence>